<evidence type="ECO:0000259" key="6">
    <source>
        <dbReference type="PROSITE" id="PS51296"/>
    </source>
</evidence>
<evidence type="ECO:0000313" key="9">
    <source>
        <dbReference type="Proteomes" id="UP000435877"/>
    </source>
</evidence>
<dbReference type="SUPFAM" id="SSF50022">
    <property type="entry name" value="ISP domain"/>
    <property type="match status" value="1"/>
</dbReference>
<gene>
    <name evidence="7" type="primary">tsaM1_1</name>
    <name evidence="7" type="ORF">IHBHHGIJ_02407</name>
    <name evidence="8" type="ORF">KFEGEMFD_02594</name>
</gene>
<keyword evidence="4" id="KW-0408">Iron</keyword>
<dbReference type="Gene3D" id="2.102.10.10">
    <property type="entry name" value="Rieske [2Fe-2S] iron-sulphur domain"/>
    <property type="match status" value="1"/>
</dbReference>
<dbReference type="RefSeq" id="WP_159268950.1">
    <property type="nucleotide sequence ID" value="NZ_CACSIK010000001.1"/>
</dbReference>
<keyword evidence="5" id="KW-0411">Iron-sulfur</keyword>
<dbReference type="EMBL" id="CACSIK010000001">
    <property type="protein sequence ID" value="CAA0093034.1"/>
    <property type="molecule type" value="Genomic_DNA"/>
</dbReference>
<dbReference type="InterPro" id="IPR017941">
    <property type="entry name" value="Rieske_2Fe-2S"/>
</dbReference>
<dbReference type="Proteomes" id="UP000439591">
    <property type="component" value="Unassembled WGS sequence"/>
</dbReference>
<evidence type="ECO:0000256" key="4">
    <source>
        <dbReference type="ARBA" id="ARBA00023004"/>
    </source>
</evidence>
<evidence type="ECO:0000256" key="2">
    <source>
        <dbReference type="ARBA" id="ARBA00022723"/>
    </source>
</evidence>
<dbReference type="GO" id="GO:0051537">
    <property type="term" value="F:2 iron, 2 sulfur cluster binding"/>
    <property type="evidence" value="ECO:0007669"/>
    <property type="project" value="UniProtKB-KW"/>
</dbReference>
<dbReference type="EMBL" id="CACSIM010000004">
    <property type="protein sequence ID" value="CAA0110765.1"/>
    <property type="molecule type" value="Genomic_DNA"/>
</dbReference>
<dbReference type="AlphaFoldDB" id="A0A5S9NRC3"/>
<dbReference type="PANTHER" id="PTHR21266">
    <property type="entry name" value="IRON-SULFUR DOMAIN CONTAINING PROTEIN"/>
    <property type="match status" value="1"/>
</dbReference>
<sequence length="365" mass="41366">MTDVISAIRDTQTYIGIPLLHEHWYVAGLCEEFGRDLTSRTLLEKSVVFYRTEAGELIALQNRCLHRSFPLSESKLQGDNIVCGYHGIEYSPEGEIQNVPCQTQCPSGKLRKYPIKEVGPFVFIWMGNPENAEQGYIPELPYLENPQKVSFYGEEFLVDGSYLLLQENLNDLTHFTHLHANTFGATVDSLDESFIKLPLDFAETNGIPGCYRTDDNSDRIKLGLPPEVLAEIGDRKVVNRNGGITVSPGVWLGENFFHVEDPAPGKPETYKIYINHYLTPKTHNSCHYWYSVTTDFIEPTPENSAGMSALFRAAFEEDVVAINHMQKLLEEDTTDYKEINVFGDKAGVLIRRKMLEWVANEYPAN</sequence>
<evidence type="ECO:0000313" key="10">
    <source>
        <dbReference type="Proteomes" id="UP000439591"/>
    </source>
</evidence>
<dbReference type="SUPFAM" id="SSF55961">
    <property type="entry name" value="Bet v1-like"/>
    <property type="match status" value="1"/>
</dbReference>
<organism evidence="7 9">
    <name type="scientific">Zhongshania aliphaticivorans</name>
    <dbReference type="NCBI Taxonomy" id="1470434"/>
    <lineage>
        <taxon>Bacteria</taxon>
        <taxon>Pseudomonadati</taxon>
        <taxon>Pseudomonadota</taxon>
        <taxon>Gammaproteobacteria</taxon>
        <taxon>Cellvibrionales</taxon>
        <taxon>Spongiibacteraceae</taxon>
        <taxon>Zhongshania</taxon>
    </lineage>
</organism>
<keyword evidence="9" id="KW-1185">Reference proteome</keyword>
<dbReference type="Pfam" id="PF19112">
    <property type="entry name" value="VanA_C"/>
    <property type="match status" value="1"/>
</dbReference>
<name>A0A5S9NRC3_9GAMM</name>
<dbReference type="InterPro" id="IPR044043">
    <property type="entry name" value="VanA_C_cat"/>
</dbReference>
<evidence type="ECO:0000256" key="3">
    <source>
        <dbReference type="ARBA" id="ARBA00023002"/>
    </source>
</evidence>
<dbReference type="OrthoDB" id="9769355at2"/>
<reference evidence="9 10" key="1">
    <citation type="submission" date="2019-11" db="EMBL/GenBank/DDBJ databases">
        <authorList>
            <person name="Holert J."/>
        </authorList>
    </citation>
    <scope>NUCLEOTIDE SEQUENCE [LARGE SCALE GENOMIC DNA]</scope>
    <source>
        <strain evidence="8">BC3_2A</strain>
        <strain evidence="7">SB11_1A</strain>
    </source>
</reference>
<dbReference type="GO" id="GO:0046872">
    <property type="term" value="F:metal ion binding"/>
    <property type="evidence" value="ECO:0007669"/>
    <property type="project" value="UniProtKB-KW"/>
</dbReference>
<dbReference type="PROSITE" id="PS51296">
    <property type="entry name" value="RIESKE"/>
    <property type="match status" value="1"/>
</dbReference>
<accession>A0A5S9NRC3</accession>
<dbReference type="InterPro" id="IPR050584">
    <property type="entry name" value="Cholesterol_7-desaturase"/>
</dbReference>
<dbReference type="GO" id="GO:0004497">
    <property type="term" value="F:monooxygenase activity"/>
    <property type="evidence" value="ECO:0007669"/>
    <property type="project" value="UniProtKB-KW"/>
</dbReference>
<evidence type="ECO:0000256" key="1">
    <source>
        <dbReference type="ARBA" id="ARBA00022714"/>
    </source>
</evidence>
<evidence type="ECO:0000313" key="7">
    <source>
        <dbReference type="EMBL" id="CAA0093034.1"/>
    </source>
</evidence>
<evidence type="ECO:0000256" key="5">
    <source>
        <dbReference type="ARBA" id="ARBA00023014"/>
    </source>
</evidence>
<dbReference type="InterPro" id="IPR036922">
    <property type="entry name" value="Rieske_2Fe-2S_sf"/>
</dbReference>
<keyword evidence="1" id="KW-0001">2Fe-2S</keyword>
<protein>
    <submittedName>
        <fullName evidence="7">Toluene-4-sulfonate monooxygenase system iron-sulfur subunit TsaM1</fullName>
        <ecNumber evidence="7">1.14.14.-</ecNumber>
    </submittedName>
</protein>
<keyword evidence="7" id="KW-0503">Monooxygenase</keyword>
<dbReference type="EC" id="1.14.14.-" evidence="7"/>
<feature type="domain" description="Rieske" evidence="6">
    <location>
        <begin position="24"/>
        <end position="124"/>
    </location>
</feature>
<dbReference type="Pfam" id="PF00355">
    <property type="entry name" value="Rieske"/>
    <property type="match status" value="1"/>
</dbReference>
<evidence type="ECO:0000313" key="8">
    <source>
        <dbReference type="EMBL" id="CAA0110765.1"/>
    </source>
</evidence>
<dbReference type="PANTHER" id="PTHR21266:SF60">
    <property type="entry name" value="3-KETOSTEROID-9-ALPHA-MONOOXYGENASE, OXYGENASE COMPONENT"/>
    <property type="match status" value="1"/>
</dbReference>
<dbReference type="Gene3D" id="3.90.380.10">
    <property type="entry name" value="Naphthalene 1,2-dioxygenase Alpha Subunit, Chain A, domain 1"/>
    <property type="match status" value="1"/>
</dbReference>
<keyword evidence="2" id="KW-0479">Metal-binding</keyword>
<keyword evidence="3 7" id="KW-0560">Oxidoreductase</keyword>
<dbReference type="Proteomes" id="UP000435877">
    <property type="component" value="Unassembled WGS sequence"/>
</dbReference>
<proteinExistence type="predicted"/>